<reference evidence="1" key="1">
    <citation type="journal article" date="2021" name="Proc. Natl. Acad. Sci. U.S.A.">
        <title>A Catalog of Tens of Thousands of Viruses from Human Metagenomes Reveals Hidden Associations with Chronic Diseases.</title>
        <authorList>
            <person name="Tisza M.J."/>
            <person name="Buck C.B."/>
        </authorList>
    </citation>
    <scope>NUCLEOTIDE SEQUENCE</scope>
    <source>
        <strain evidence="1">CtsQA11</strain>
    </source>
</reference>
<protein>
    <submittedName>
        <fullName evidence="1">Uncharacterized protein</fullName>
    </submittedName>
</protein>
<proteinExistence type="predicted"/>
<accession>A0A8S5U791</accession>
<evidence type="ECO:0000313" key="1">
    <source>
        <dbReference type="EMBL" id="DAF90343.1"/>
    </source>
</evidence>
<sequence>MGTNFSAMYGNIVYIYNYVPYVADFFCLEVRTWE</sequence>
<name>A0A8S5U791_9CAUD</name>
<organism evidence="1">
    <name type="scientific">Myoviridae sp. ctsQA11</name>
    <dbReference type="NCBI Taxonomy" id="2825193"/>
    <lineage>
        <taxon>Viruses</taxon>
        <taxon>Duplodnaviria</taxon>
        <taxon>Heunggongvirae</taxon>
        <taxon>Uroviricota</taxon>
        <taxon>Caudoviricetes</taxon>
    </lineage>
</organism>
<dbReference type="EMBL" id="BK016026">
    <property type="protein sequence ID" value="DAF90343.1"/>
    <property type="molecule type" value="Genomic_DNA"/>
</dbReference>